<evidence type="ECO:0000259" key="1">
    <source>
        <dbReference type="SMART" id="SM00471"/>
    </source>
</evidence>
<dbReference type="InterPro" id="IPR045509">
    <property type="entry name" value="HD_assoc_2"/>
</dbReference>
<sequence>MILRDPVHGLVSFETDEERVVELLMDTPEMQRLRRVRQLGVTSLAFPGAEHTRFAHAVGAAFVMKALLARLRAIQSDIPFWQQVTTDRARDALAAALLHDVGHGPLSHLFEHSIPGTPHHEVWTERIVLDPSTGVHQCLSALDPAMPERVAALVRGEHPLPYLAKAVSGTFDVDRCDYLLRDAHATGVRYGVYDLDWLLRSLRFAPASHSSSAPALAIDGAKGLPAIEAFLLARLFMFQQVYLHKATRSAEWMIRAILARAASRIMDGERLPYVPRAIELAAHGESIGLGDYLELDDAVLTFSMHAWESAKDPVLADLSRRVRNRALFKTLELFGEQASLAGRERAHEEARAIAEARGLDPDAYVGLDVATDTPFGAEPDPLLVVFAKGPARHLSDVSFLLARLAGQVLSRVRLIFAPELRDDITRAIAG</sequence>
<dbReference type="InterPro" id="IPR006674">
    <property type="entry name" value="HD_domain"/>
</dbReference>
<dbReference type="Gene3D" id="1.10.3210.10">
    <property type="entry name" value="Hypothetical protein af1432"/>
    <property type="match status" value="1"/>
</dbReference>
<dbReference type="SUPFAM" id="SSF109604">
    <property type="entry name" value="HD-domain/PDEase-like"/>
    <property type="match status" value="1"/>
</dbReference>
<dbReference type="PANTHER" id="PTHR11373">
    <property type="entry name" value="DEOXYNUCLEOSIDE TRIPHOSPHATE TRIPHOSPHOHYDROLASE"/>
    <property type="match status" value="1"/>
</dbReference>
<dbReference type="Proteomes" id="UP001370348">
    <property type="component" value="Chromosome"/>
</dbReference>
<protein>
    <submittedName>
        <fullName evidence="2">HD domain-containing protein</fullName>
    </submittedName>
</protein>
<name>A0ABZ2LPV9_9BACT</name>
<dbReference type="EMBL" id="CP089984">
    <property type="protein sequence ID" value="WXB12954.1"/>
    <property type="molecule type" value="Genomic_DNA"/>
</dbReference>
<dbReference type="Pfam" id="PF19276">
    <property type="entry name" value="HD_assoc_2"/>
    <property type="match status" value="1"/>
</dbReference>
<organism evidence="2 3">
    <name type="scientific">Pendulispora albinea</name>
    <dbReference type="NCBI Taxonomy" id="2741071"/>
    <lineage>
        <taxon>Bacteria</taxon>
        <taxon>Pseudomonadati</taxon>
        <taxon>Myxococcota</taxon>
        <taxon>Myxococcia</taxon>
        <taxon>Myxococcales</taxon>
        <taxon>Sorangiineae</taxon>
        <taxon>Pendulisporaceae</taxon>
        <taxon>Pendulispora</taxon>
    </lineage>
</organism>
<evidence type="ECO:0000313" key="3">
    <source>
        <dbReference type="Proteomes" id="UP001370348"/>
    </source>
</evidence>
<dbReference type="Pfam" id="PF01966">
    <property type="entry name" value="HD"/>
    <property type="match status" value="1"/>
</dbReference>
<dbReference type="RefSeq" id="WP_394822574.1">
    <property type="nucleotide sequence ID" value="NZ_CP089984.1"/>
</dbReference>
<evidence type="ECO:0000313" key="2">
    <source>
        <dbReference type="EMBL" id="WXB12954.1"/>
    </source>
</evidence>
<gene>
    <name evidence="2" type="ORF">LZC94_34530</name>
</gene>
<keyword evidence="3" id="KW-1185">Reference proteome</keyword>
<dbReference type="InterPro" id="IPR050135">
    <property type="entry name" value="dGTPase-like"/>
</dbReference>
<dbReference type="InterPro" id="IPR003607">
    <property type="entry name" value="HD/PDEase_dom"/>
</dbReference>
<dbReference type="SMART" id="SM00471">
    <property type="entry name" value="HDc"/>
    <property type="match status" value="1"/>
</dbReference>
<reference evidence="2 3" key="1">
    <citation type="submission" date="2021-12" db="EMBL/GenBank/DDBJ databases">
        <title>Discovery of the Pendulisporaceae a myxobacterial family with distinct sporulation behavior and unique specialized metabolism.</title>
        <authorList>
            <person name="Garcia R."/>
            <person name="Popoff A."/>
            <person name="Bader C.D."/>
            <person name="Loehr J."/>
            <person name="Walesch S."/>
            <person name="Walt C."/>
            <person name="Boldt J."/>
            <person name="Bunk B."/>
            <person name="Haeckl F.J.F.P.J."/>
            <person name="Gunesch A.P."/>
            <person name="Birkelbach J."/>
            <person name="Nuebel U."/>
            <person name="Pietschmann T."/>
            <person name="Bach T."/>
            <person name="Mueller R."/>
        </authorList>
    </citation>
    <scope>NUCLEOTIDE SEQUENCE [LARGE SCALE GENOMIC DNA]</scope>
    <source>
        <strain evidence="2 3">MSr11954</strain>
    </source>
</reference>
<feature type="domain" description="HD/PDEase" evidence="1">
    <location>
        <begin position="49"/>
        <end position="188"/>
    </location>
</feature>
<proteinExistence type="predicted"/>
<accession>A0ABZ2LPV9</accession>
<dbReference type="PANTHER" id="PTHR11373:SF4">
    <property type="entry name" value="DEOXYNUCLEOSIDE TRIPHOSPHATE TRIPHOSPHOHYDROLASE SAMHD1"/>
    <property type="match status" value="1"/>
</dbReference>